<organism evidence="1 2">
    <name type="scientific">Podospora aff. communis PSN243</name>
    <dbReference type="NCBI Taxonomy" id="3040156"/>
    <lineage>
        <taxon>Eukaryota</taxon>
        <taxon>Fungi</taxon>
        <taxon>Dikarya</taxon>
        <taxon>Ascomycota</taxon>
        <taxon>Pezizomycotina</taxon>
        <taxon>Sordariomycetes</taxon>
        <taxon>Sordariomycetidae</taxon>
        <taxon>Sordariales</taxon>
        <taxon>Podosporaceae</taxon>
        <taxon>Podospora</taxon>
    </lineage>
</organism>
<evidence type="ECO:0000313" key="1">
    <source>
        <dbReference type="EMBL" id="KAK4445883.1"/>
    </source>
</evidence>
<reference evidence="1" key="2">
    <citation type="submission" date="2023-05" db="EMBL/GenBank/DDBJ databases">
        <authorList>
            <consortium name="Lawrence Berkeley National Laboratory"/>
            <person name="Steindorff A."/>
            <person name="Hensen N."/>
            <person name="Bonometti L."/>
            <person name="Westerberg I."/>
            <person name="Brannstrom I.O."/>
            <person name="Guillou S."/>
            <person name="Cros-Aarteil S."/>
            <person name="Calhoun S."/>
            <person name="Haridas S."/>
            <person name="Kuo A."/>
            <person name="Mondo S."/>
            <person name="Pangilinan J."/>
            <person name="Riley R."/>
            <person name="Labutti K."/>
            <person name="Andreopoulos B."/>
            <person name="Lipzen A."/>
            <person name="Chen C."/>
            <person name="Yanf M."/>
            <person name="Daum C."/>
            <person name="Ng V."/>
            <person name="Clum A."/>
            <person name="Ohm R."/>
            <person name="Martin F."/>
            <person name="Silar P."/>
            <person name="Natvig D."/>
            <person name="Lalanne C."/>
            <person name="Gautier V."/>
            <person name="Ament-Velasquez S.L."/>
            <person name="Kruys A."/>
            <person name="Hutchinson M.I."/>
            <person name="Powell A.J."/>
            <person name="Barry K."/>
            <person name="Miller A.N."/>
            <person name="Grigoriev I.V."/>
            <person name="Debuchy R."/>
            <person name="Gladieux P."/>
            <person name="Thoren M.H."/>
            <person name="Johannesson H."/>
        </authorList>
    </citation>
    <scope>NUCLEOTIDE SEQUENCE</scope>
    <source>
        <strain evidence="1">PSN243</strain>
    </source>
</reference>
<reference evidence="1" key="1">
    <citation type="journal article" date="2023" name="Mol. Phylogenet. Evol.">
        <title>Genome-scale phylogeny and comparative genomics of the fungal order Sordariales.</title>
        <authorList>
            <person name="Hensen N."/>
            <person name="Bonometti L."/>
            <person name="Westerberg I."/>
            <person name="Brannstrom I.O."/>
            <person name="Guillou S."/>
            <person name="Cros-Aarteil S."/>
            <person name="Calhoun S."/>
            <person name="Haridas S."/>
            <person name="Kuo A."/>
            <person name="Mondo S."/>
            <person name="Pangilinan J."/>
            <person name="Riley R."/>
            <person name="LaButti K."/>
            <person name="Andreopoulos B."/>
            <person name="Lipzen A."/>
            <person name="Chen C."/>
            <person name="Yan M."/>
            <person name="Daum C."/>
            <person name="Ng V."/>
            <person name="Clum A."/>
            <person name="Steindorff A."/>
            <person name="Ohm R.A."/>
            <person name="Martin F."/>
            <person name="Silar P."/>
            <person name="Natvig D.O."/>
            <person name="Lalanne C."/>
            <person name="Gautier V."/>
            <person name="Ament-Velasquez S.L."/>
            <person name="Kruys A."/>
            <person name="Hutchinson M.I."/>
            <person name="Powell A.J."/>
            <person name="Barry K."/>
            <person name="Miller A.N."/>
            <person name="Grigoriev I.V."/>
            <person name="Debuchy R."/>
            <person name="Gladieux P."/>
            <person name="Hiltunen Thoren M."/>
            <person name="Johannesson H."/>
        </authorList>
    </citation>
    <scope>NUCLEOTIDE SEQUENCE</scope>
    <source>
        <strain evidence="1">PSN243</strain>
    </source>
</reference>
<dbReference type="Proteomes" id="UP001321760">
    <property type="component" value="Unassembled WGS sequence"/>
</dbReference>
<dbReference type="InterPro" id="IPR008949">
    <property type="entry name" value="Isoprenoid_synthase_dom_sf"/>
</dbReference>
<evidence type="ECO:0000313" key="2">
    <source>
        <dbReference type="Proteomes" id="UP001321760"/>
    </source>
</evidence>
<proteinExistence type="predicted"/>
<accession>A0AAV9GBP6</accession>
<dbReference type="Pfam" id="PF19086">
    <property type="entry name" value="Terpene_syn_C_2"/>
    <property type="match status" value="1"/>
</dbReference>
<dbReference type="EMBL" id="MU865961">
    <property type="protein sequence ID" value="KAK4445883.1"/>
    <property type="molecule type" value="Genomic_DNA"/>
</dbReference>
<dbReference type="Gene3D" id="1.10.600.10">
    <property type="entry name" value="Farnesyl Diphosphate Synthase"/>
    <property type="match status" value="1"/>
</dbReference>
<keyword evidence="2" id="KW-1185">Reference proteome</keyword>
<comment type="caution">
    <text evidence="1">The sequence shown here is derived from an EMBL/GenBank/DDBJ whole genome shotgun (WGS) entry which is preliminary data.</text>
</comment>
<gene>
    <name evidence="1" type="ORF">QBC34DRAFT_487040</name>
</gene>
<protein>
    <submittedName>
        <fullName evidence="1">Isoprenoid synthase domain-containing protein</fullName>
    </submittedName>
</protein>
<name>A0AAV9GBP6_9PEZI</name>
<dbReference type="SUPFAM" id="SSF48576">
    <property type="entry name" value="Terpenoid synthases"/>
    <property type="match status" value="1"/>
</dbReference>
<dbReference type="AlphaFoldDB" id="A0AAV9GBP6"/>
<sequence>MTYVYSKQIDPSTYETHGLCENIPLRAHQDTISEDIGAIRAQEDWRRHVDPCLGQVKGSLGPVYSILSVMFPETKPDRMEILAYFHEYIAMHDDVAELGDKAGHNDEARDLCSKLSSAGPSPSLKSKDQGRKYLLSRILREMLSLDPGPASTAIGLWAEWFEQGAGRRNRIRFASLDEYLEYRMLDIGEHLLMGILVFAMGLTIPGHELQLAAKLCRPVWAVLGLTNDIFSYNKEKEFAAQRGEKSFFNSICVVMEQFSISRDEAEQMCRDLIKERVSDFLTAARNTLRRDDVSNDFKILIDAAKFMISGNLVWSMTVPRYNSTVSFSPRQLDWMLNGTPSLIRGGLIRGEV</sequence>